<proteinExistence type="inferred from homology"/>
<dbReference type="RefSeq" id="WP_099914475.1">
    <property type="nucleotide sequence ID" value="NZ_BMHS01000003.1"/>
</dbReference>
<keyword evidence="2" id="KW-1133">Transmembrane helix</keyword>
<evidence type="ECO:0000259" key="3">
    <source>
        <dbReference type="Pfam" id="PF00905"/>
    </source>
</evidence>
<dbReference type="GO" id="GO:0008658">
    <property type="term" value="F:penicillin binding"/>
    <property type="evidence" value="ECO:0007669"/>
    <property type="project" value="InterPro"/>
</dbReference>
<reference evidence="5 6" key="1">
    <citation type="submission" date="2017-10" db="EMBL/GenBank/DDBJ databases">
        <title>Massilia psychrophilum sp. nov., a novel purple-pigmented bacterium isolated from Tianshan glacier, Xinjiang Municipality, China.</title>
        <authorList>
            <person name="Wang H."/>
        </authorList>
    </citation>
    <scope>NUCLEOTIDE SEQUENCE [LARGE SCALE GENOMIC DNA]</scope>
    <source>
        <strain evidence="5 6">JCM 30813</strain>
    </source>
</reference>
<feature type="transmembrane region" description="Helical" evidence="2">
    <location>
        <begin position="6"/>
        <end position="32"/>
    </location>
</feature>
<feature type="transmembrane region" description="Helical" evidence="2">
    <location>
        <begin position="44"/>
        <end position="62"/>
    </location>
</feature>
<dbReference type="InterPro" id="IPR012338">
    <property type="entry name" value="Beta-lactam/transpept-like"/>
</dbReference>
<dbReference type="Pfam" id="PF00905">
    <property type="entry name" value="Transpeptidase"/>
    <property type="match status" value="1"/>
</dbReference>
<dbReference type="AlphaFoldDB" id="A0A2G8T648"/>
<keyword evidence="6" id="KW-1185">Reference proteome</keyword>
<dbReference type="PANTHER" id="PTHR34978:SF3">
    <property type="entry name" value="SLR0241 PROTEIN"/>
    <property type="match status" value="1"/>
</dbReference>
<evidence type="ECO:0000256" key="1">
    <source>
        <dbReference type="ARBA" id="ARBA00011075"/>
    </source>
</evidence>
<keyword evidence="2" id="KW-0812">Transmembrane</keyword>
<feature type="domain" description="Peptidase M56" evidence="4">
    <location>
        <begin position="13"/>
        <end position="306"/>
    </location>
</feature>
<protein>
    <submittedName>
        <fullName evidence="5">Class D beta-lactamase</fullName>
    </submittedName>
</protein>
<organism evidence="5 6">
    <name type="scientific">Massilia psychrophila</name>
    <dbReference type="NCBI Taxonomy" id="1603353"/>
    <lineage>
        <taxon>Bacteria</taxon>
        <taxon>Pseudomonadati</taxon>
        <taxon>Pseudomonadota</taxon>
        <taxon>Betaproteobacteria</taxon>
        <taxon>Burkholderiales</taxon>
        <taxon>Oxalobacteraceae</taxon>
        <taxon>Telluria group</taxon>
        <taxon>Massilia</taxon>
    </lineage>
</organism>
<sequence>MTPFDLLVFRFLLASCGCVVAGLGVWALTALCRRNLPDFSAQRSMWLLGQITVVATFLVILLPHSERLRVVPPIDLPDTTEERLVVPGGTVALTTAATASSMPNANPIGRSWLVYGAQAWLLTYLLGLGYSIIRLWHARRMLRGLAAAGCLVSDLDRHQGFSMALTRAPAALVIEVDVPISPMLFGLFKPCLLLPRHLRRFETAQQQMIVEHELTHLRRRDLQWMSVGILLQTLLWFNPFMWLLRANLSWAQELGCDRDVLRGRPQEQRKAYAAALVAQFRLQHRPATTALAFDGVSVSTLAARISLIREPVTAPLGRWARCAALGGLASIFAGSLAFQPALAWRVDRLPEAAQPTLEKSLWPANDPASQTAISCTELADAASGKQLVHEGQCDERVTPASTFNIAVSLMGYDSGILSDEHTPRWPFQAGYVDWNPSWRAATDPAGWIKNSVLWYAQQVTSRLGAARFQRYVKRFDYGNHDVSGDPGKDNGLALSWLSSSLRISPVEQVAFLRKVVNRNLPLSANAYDMTFRIMNSETLKNGWKIYGKTGTAAPVLPDGRDDEAHQYGWYVGWATKGQRTIVFARMALERRQEGFAGGRVKEAFLRDLTTRLDSL</sequence>
<evidence type="ECO:0000256" key="2">
    <source>
        <dbReference type="SAM" id="Phobius"/>
    </source>
</evidence>
<dbReference type="NCBIfam" id="NF000270">
    <property type="entry name" value="bla_class_D_alt"/>
    <property type="match status" value="1"/>
</dbReference>
<dbReference type="Pfam" id="PF05569">
    <property type="entry name" value="Peptidase_M56"/>
    <property type="match status" value="1"/>
</dbReference>
<dbReference type="InterPro" id="IPR052173">
    <property type="entry name" value="Beta-lactam_resp_regulator"/>
</dbReference>
<comment type="similarity">
    <text evidence="1">Belongs to the peptidase M56 family.</text>
</comment>
<keyword evidence="2" id="KW-0472">Membrane</keyword>
<accession>A0A2G8T648</accession>
<dbReference type="CDD" id="cd07341">
    <property type="entry name" value="M56_BlaR1_MecR1_like"/>
    <property type="match status" value="1"/>
</dbReference>
<feature type="transmembrane region" description="Helical" evidence="2">
    <location>
        <begin position="112"/>
        <end position="133"/>
    </location>
</feature>
<name>A0A2G8T648_9BURK</name>
<dbReference type="SUPFAM" id="SSF56601">
    <property type="entry name" value="beta-lactamase/transpeptidase-like"/>
    <property type="match status" value="1"/>
</dbReference>
<evidence type="ECO:0000259" key="4">
    <source>
        <dbReference type="Pfam" id="PF05569"/>
    </source>
</evidence>
<dbReference type="InterPro" id="IPR001460">
    <property type="entry name" value="PCN-bd_Tpept"/>
</dbReference>
<dbReference type="InterPro" id="IPR008756">
    <property type="entry name" value="Peptidase_M56"/>
</dbReference>
<dbReference type="Proteomes" id="UP000228593">
    <property type="component" value="Unassembled WGS sequence"/>
</dbReference>
<evidence type="ECO:0000313" key="5">
    <source>
        <dbReference type="EMBL" id="PIL41433.1"/>
    </source>
</evidence>
<dbReference type="PANTHER" id="PTHR34978">
    <property type="entry name" value="POSSIBLE SENSOR-TRANSDUCER PROTEIN BLAR"/>
    <property type="match status" value="1"/>
</dbReference>
<dbReference type="Gene3D" id="3.40.710.10">
    <property type="entry name" value="DD-peptidase/beta-lactamase superfamily"/>
    <property type="match status" value="1"/>
</dbReference>
<dbReference type="EMBL" id="PDOB01000002">
    <property type="protein sequence ID" value="PIL41433.1"/>
    <property type="molecule type" value="Genomic_DNA"/>
</dbReference>
<feature type="domain" description="Penicillin-binding protein transpeptidase" evidence="3">
    <location>
        <begin position="379"/>
        <end position="608"/>
    </location>
</feature>
<gene>
    <name evidence="5" type="ORF">CR103_02710</name>
</gene>
<comment type="caution">
    <text evidence="5">The sequence shown here is derived from an EMBL/GenBank/DDBJ whole genome shotgun (WGS) entry which is preliminary data.</text>
</comment>
<dbReference type="OrthoDB" id="9762883at2"/>
<evidence type="ECO:0000313" key="6">
    <source>
        <dbReference type="Proteomes" id="UP000228593"/>
    </source>
</evidence>